<accession>W6Q0J8</accession>
<feature type="compositionally biased region" description="Polar residues" evidence="1">
    <location>
        <begin position="322"/>
        <end position="336"/>
    </location>
</feature>
<organism evidence="2 3">
    <name type="scientific">Penicillium roqueforti (strain FM164)</name>
    <dbReference type="NCBI Taxonomy" id="1365484"/>
    <lineage>
        <taxon>Eukaryota</taxon>
        <taxon>Fungi</taxon>
        <taxon>Dikarya</taxon>
        <taxon>Ascomycota</taxon>
        <taxon>Pezizomycotina</taxon>
        <taxon>Eurotiomycetes</taxon>
        <taxon>Eurotiomycetidae</taxon>
        <taxon>Eurotiales</taxon>
        <taxon>Aspergillaceae</taxon>
        <taxon>Penicillium</taxon>
    </lineage>
</organism>
<dbReference type="EMBL" id="HG792015">
    <property type="protein sequence ID" value="CDM29780.1"/>
    <property type="molecule type" value="Genomic_DNA"/>
</dbReference>
<feature type="region of interest" description="Disordered" evidence="1">
    <location>
        <begin position="596"/>
        <end position="627"/>
    </location>
</feature>
<dbReference type="Proteomes" id="UP000030686">
    <property type="component" value="Unassembled WGS sequence"/>
</dbReference>
<evidence type="ECO:0000313" key="3">
    <source>
        <dbReference type="Proteomes" id="UP000030686"/>
    </source>
</evidence>
<name>W6Q0J8_PENRF</name>
<dbReference type="AlphaFoldDB" id="W6Q0J8"/>
<keyword evidence="3" id="KW-1185">Reference proteome</keyword>
<protein>
    <submittedName>
        <fullName evidence="2">Uncharacterized protein</fullName>
    </submittedName>
</protein>
<sequence>MPAHYHCNSHTGLPRVWLGWGELGNRKAQLQAEQNEYFEAYAPDFKLLHPDHPRLGWNVHLNIIRKSTRWIDWRIHKTGDKQKLVLPDLVRPEQVDSLLNFFYTGDYSVDEADLKYYSVRPCPGGCVTCPQICQLLRIHLSMFQTALLLRITDLQAIAFRRFRDLMDTAPAFVLQYAVHSVYSREPIPDGSNNFQITGLKSVKDYRPELVLPAVLRYCGYYRLNPQQLTRHGKRVRVFGESEFAELRRKSPKFDGDLARGLWLDTIDITVPKIQFPGNSEPIRSLHPYMHTLLPPQAVDPKRSNYQYVTYLQPLPFKDFNDQRPSNTPTWTPSPENSSTWSFATASTSFQSTQTRPSFNQSIQASVQQTPDPQLTLEQTEDLSFIDEALIDTTMEQLTAQLPQEYATSPADLNNIDWTHTMDWSAADVSDIDFSTLLDDDAVDEPDVNALDLTQVMDWTEEDLANVDFTHFLNDDTLDLQSFDPSCLDQPMDMDLDLSDPSFFDLPNPKSFDMTALPDIDFSGLTPHDSIDTTFWTQSQYMDSIFPVGMDKYVTLPQQITLLPDPLNSGINPDLTASNLKAGQSIQSAFFSVRANPRTSVSHQSQDSTQSRYNLRNRPSMVDLAEEL</sequence>
<dbReference type="OMA" id="WIDWRIH"/>
<reference evidence="2" key="1">
    <citation type="journal article" date="2014" name="Nat. Commun.">
        <title>Multiple recent horizontal transfers of a large genomic region in cheese making fungi.</title>
        <authorList>
            <person name="Cheeseman K."/>
            <person name="Ropars J."/>
            <person name="Renault P."/>
            <person name="Dupont J."/>
            <person name="Gouzy J."/>
            <person name="Branca A."/>
            <person name="Abraham A.L."/>
            <person name="Ceppi M."/>
            <person name="Conseiller E."/>
            <person name="Debuchy R."/>
            <person name="Malagnac F."/>
            <person name="Goarin A."/>
            <person name="Silar P."/>
            <person name="Lacoste S."/>
            <person name="Sallet E."/>
            <person name="Bensimon A."/>
            <person name="Giraud T."/>
            <person name="Brygoo Y."/>
        </authorList>
    </citation>
    <scope>NUCLEOTIDE SEQUENCE [LARGE SCALE GENOMIC DNA]</scope>
    <source>
        <strain evidence="2">FM164</strain>
    </source>
</reference>
<evidence type="ECO:0000313" key="2">
    <source>
        <dbReference type="EMBL" id="CDM29780.1"/>
    </source>
</evidence>
<feature type="region of interest" description="Disordered" evidence="1">
    <location>
        <begin position="318"/>
        <end position="339"/>
    </location>
</feature>
<gene>
    <name evidence="2" type="ORF">PROQFM164_S01g003593</name>
</gene>
<evidence type="ECO:0000256" key="1">
    <source>
        <dbReference type="SAM" id="MobiDB-lite"/>
    </source>
</evidence>
<feature type="compositionally biased region" description="Polar residues" evidence="1">
    <location>
        <begin position="596"/>
        <end position="613"/>
    </location>
</feature>
<dbReference type="OrthoDB" id="4364651at2759"/>
<proteinExistence type="predicted"/>